<comment type="similarity">
    <text evidence="1">In the C-terminal section; belongs to the transposase 35 family.</text>
</comment>
<sequence length="438" mass="50058">MLEVHRTHQAKIHNHSQVEDSLDRHGWSASKLWNVANYHSRQRWDEIGEIPDHGDLKDELKTHNKYNGLHSQSSQRVLEELAEAFNSWYGSDDERDNPPGYRKENYYDSEGRRVHEEHPRSTVTWKQNGIKHDAKNNRVRLSKGANHKEHPKAWEYILVEYETRPGVTVENLQQVRAVYDRAKGQWELHLVCKDEIETPAAPGEETVGIDLGICNFAAVAYSTEDADLYPGNRLKQDGYYFPKEIAKCDDSGSERATRLHAKWSERRTHFFHSLAKHIVEKCIERDVGRINVGTLAGVREDDNGESKNWGKHGNLDLHGWAFDRFTNILGYKAKVEGIEVVEVSERDTSKTCCVCGREDESQRVERGLYVCEEHDDAFNADVNGAENIRLNINNTSNSESSVSLGEDRSTGWLAQPGVYLYDLSSGFQPQEQVVDSKP</sequence>
<evidence type="ECO:0000313" key="10">
    <source>
        <dbReference type="Proteomes" id="UP000509346"/>
    </source>
</evidence>
<dbReference type="Proteomes" id="UP000509346">
    <property type="component" value="Chromosome"/>
</dbReference>
<feature type="domain" description="Cas12f1-like TNB" evidence="8">
    <location>
        <begin position="322"/>
        <end position="388"/>
    </location>
</feature>
<name>A0A7D5PCA8_9EURY</name>
<evidence type="ECO:0000256" key="4">
    <source>
        <dbReference type="ARBA" id="ARBA00023125"/>
    </source>
</evidence>
<gene>
    <name evidence="9" type="primary">tnpB</name>
    <name evidence="9" type="ORF">HZS54_06195</name>
</gene>
<dbReference type="GeneID" id="56082162"/>
<dbReference type="EMBL" id="CP058909">
    <property type="protein sequence ID" value="QLH84921.1"/>
    <property type="molecule type" value="Genomic_DNA"/>
</dbReference>
<evidence type="ECO:0000256" key="3">
    <source>
        <dbReference type="ARBA" id="ARBA00022578"/>
    </source>
</evidence>
<feature type="domain" description="Probable transposase IS891/IS1136/IS1341" evidence="7">
    <location>
        <begin position="190"/>
        <end position="298"/>
    </location>
</feature>
<evidence type="ECO:0000259" key="8">
    <source>
        <dbReference type="Pfam" id="PF07282"/>
    </source>
</evidence>
<evidence type="ECO:0000256" key="1">
    <source>
        <dbReference type="ARBA" id="ARBA00008761"/>
    </source>
</evidence>
<dbReference type="PANTHER" id="PTHR30405">
    <property type="entry name" value="TRANSPOSASE"/>
    <property type="match status" value="1"/>
</dbReference>
<dbReference type="OrthoDB" id="284225at2157"/>
<dbReference type="RefSeq" id="WP_179922951.1">
    <property type="nucleotide sequence ID" value="NZ_CP058909.1"/>
</dbReference>
<comment type="similarity">
    <text evidence="2">In the N-terminal section; belongs to the transposase 2 family.</text>
</comment>
<dbReference type="NCBIfam" id="NF040570">
    <property type="entry name" value="guided_TnpB"/>
    <property type="match status" value="1"/>
</dbReference>
<reference evidence="9 10" key="1">
    <citation type="submission" date="2020-07" db="EMBL/GenBank/DDBJ databases">
        <title>Halosimplex litoreum sp. nov. and Halosimplex rubrum sp. nov., isolated from different salt environments.</title>
        <authorList>
            <person name="Cui H."/>
        </authorList>
    </citation>
    <scope>NUCLEOTIDE SEQUENCE [LARGE SCALE GENOMIC DNA]</scope>
    <source>
        <strain evidence="9 10">R2</strain>
    </source>
</reference>
<protein>
    <submittedName>
        <fullName evidence="9">IS200/IS605 family element transposase accessory protein TnpB</fullName>
    </submittedName>
</protein>
<keyword evidence="5" id="KW-0233">DNA recombination</keyword>
<feature type="compositionally biased region" description="Basic and acidic residues" evidence="6">
    <location>
        <begin position="101"/>
        <end position="120"/>
    </location>
</feature>
<feature type="region of interest" description="Disordered" evidence="6">
    <location>
        <begin position="89"/>
        <end position="121"/>
    </location>
</feature>
<evidence type="ECO:0000313" key="9">
    <source>
        <dbReference type="EMBL" id="QLH84921.1"/>
    </source>
</evidence>
<dbReference type="GO" id="GO:0032196">
    <property type="term" value="P:transposition"/>
    <property type="evidence" value="ECO:0007669"/>
    <property type="project" value="UniProtKB-KW"/>
</dbReference>
<dbReference type="InterPro" id="IPR001959">
    <property type="entry name" value="Transposase"/>
</dbReference>
<keyword evidence="10" id="KW-1185">Reference proteome</keyword>
<dbReference type="GO" id="GO:0003677">
    <property type="term" value="F:DNA binding"/>
    <property type="evidence" value="ECO:0007669"/>
    <property type="project" value="UniProtKB-KW"/>
</dbReference>
<evidence type="ECO:0000256" key="2">
    <source>
        <dbReference type="ARBA" id="ARBA00011044"/>
    </source>
</evidence>
<dbReference type="Pfam" id="PF07282">
    <property type="entry name" value="Cas12f1-like_TNB"/>
    <property type="match status" value="1"/>
</dbReference>
<dbReference type="AlphaFoldDB" id="A0A7D5PCA8"/>
<dbReference type="KEGG" id="hpel:HZS54_06195"/>
<keyword evidence="4" id="KW-0238">DNA-binding</keyword>
<proteinExistence type="inferred from homology"/>
<evidence type="ECO:0000256" key="5">
    <source>
        <dbReference type="ARBA" id="ARBA00023172"/>
    </source>
</evidence>
<organism evidence="9 10">
    <name type="scientific">Halosimplex pelagicum</name>
    <dbReference type="NCBI Taxonomy" id="869886"/>
    <lineage>
        <taxon>Archaea</taxon>
        <taxon>Methanobacteriati</taxon>
        <taxon>Methanobacteriota</taxon>
        <taxon>Stenosarchaea group</taxon>
        <taxon>Halobacteria</taxon>
        <taxon>Halobacteriales</taxon>
        <taxon>Haloarculaceae</taxon>
        <taxon>Halosimplex</taxon>
    </lineage>
</organism>
<dbReference type="InterPro" id="IPR051399">
    <property type="entry name" value="RNA-guided_DNA_endo/Transpos"/>
</dbReference>
<keyword evidence="3" id="KW-0815">Transposition</keyword>
<dbReference type="GO" id="GO:0006310">
    <property type="term" value="P:DNA recombination"/>
    <property type="evidence" value="ECO:0007669"/>
    <property type="project" value="UniProtKB-KW"/>
</dbReference>
<accession>A0A7D5PCA8</accession>
<dbReference type="PANTHER" id="PTHR30405:SF11">
    <property type="entry name" value="RNA-GUIDED DNA ENDONUCLEASE RV2885C-RELATED"/>
    <property type="match status" value="1"/>
</dbReference>
<dbReference type="NCBIfam" id="TIGR01766">
    <property type="entry name" value="IS200/IS605 family accessory protein TnpB-like domain"/>
    <property type="match status" value="1"/>
</dbReference>
<evidence type="ECO:0000259" key="7">
    <source>
        <dbReference type="Pfam" id="PF01385"/>
    </source>
</evidence>
<dbReference type="Pfam" id="PF01385">
    <property type="entry name" value="OrfB_IS605"/>
    <property type="match status" value="1"/>
</dbReference>
<dbReference type="InterPro" id="IPR010095">
    <property type="entry name" value="Cas12f1-like_TNB"/>
</dbReference>
<evidence type="ECO:0000256" key="6">
    <source>
        <dbReference type="SAM" id="MobiDB-lite"/>
    </source>
</evidence>